<protein>
    <submittedName>
        <fullName evidence="1">Aldose 1-epimerase</fullName>
    </submittedName>
</protein>
<dbReference type="CDD" id="cd09024">
    <property type="entry name" value="Aldose_epim_lacX"/>
    <property type="match status" value="1"/>
</dbReference>
<comment type="caution">
    <text evidence="1">The sequence shown here is derived from an EMBL/GenBank/DDBJ whole genome shotgun (WGS) entry which is preliminary data.</text>
</comment>
<dbReference type="InterPro" id="IPR011013">
    <property type="entry name" value="Gal_mutarotase_sf_dom"/>
</dbReference>
<dbReference type="RefSeq" id="WP_231490202.1">
    <property type="nucleotide sequence ID" value="NZ_BAQZ01000016.1"/>
</dbReference>
<dbReference type="InterPro" id="IPR014718">
    <property type="entry name" value="GH-type_carb-bd"/>
</dbReference>
<dbReference type="SUPFAM" id="SSF74650">
    <property type="entry name" value="Galactose mutarotase-like"/>
    <property type="match status" value="1"/>
</dbReference>
<keyword evidence="2" id="KW-1185">Reference proteome</keyword>
<dbReference type="GO" id="GO:0005975">
    <property type="term" value="P:carbohydrate metabolic process"/>
    <property type="evidence" value="ECO:0007669"/>
    <property type="project" value="InterPro"/>
</dbReference>
<dbReference type="InterPro" id="IPR037481">
    <property type="entry name" value="LacX"/>
</dbReference>
<dbReference type="Proteomes" id="UP000320772">
    <property type="component" value="Unassembled WGS sequence"/>
</dbReference>
<name>A0A4Y3M3F7_9PROT</name>
<evidence type="ECO:0000313" key="1">
    <source>
        <dbReference type="EMBL" id="GEB02897.1"/>
    </source>
</evidence>
<dbReference type="Pfam" id="PF01263">
    <property type="entry name" value="Aldose_epim"/>
    <property type="match status" value="1"/>
</dbReference>
<dbReference type="InterPro" id="IPR008183">
    <property type="entry name" value="Aldose_1/G6P_1-epimerase"/>
</dbReference>
<evidence type="ECO:0000313" key="2">
    <source>
        <dbReference type="Proteomes" id="UP000320772"/>
    </source>
</evidence>
<dbReference type="AlphaFoldDB" id="A0A4Y3M3F7"/>
<gene>
    <name evidence="1" type="ORF">GRO01_04730</name>
</gene>
<proteinExistence type="predicted"/>
<dbReference type="Gene3D" id="2.70.98.10">
    <property type="match status" value="1"/>
</dbReference>
<organism evidence="1 2">
    <name type="scientific">Gluconobacter roseus NBRC 3990</name>
    <dbReference type="NCBI Taxonomy" id="1307950"/>
    <lineage>
        <taxon>Bacteria</taxon>
        <taxon>Pseudomonadati</taxon>
        <taxon>Pseudomonadota</taxon>
        <taxon>Alphaproteobacteria</taxon>
        <taxon>Acetobacterales</taxon>
        <taxon>Acetobacteraceae</taxon>
        <taxon>Gluconobacter</taxon>
    </lineage>
</organism>
<reference evidence="1 2" key="1">
    <citation type="submission" date="2019-06" db="EMBL/GenBank/DDBJ databases">
        <title>Whole genome shotgun sequence of Gluconobacter roseus NBRC 3990.</title>
        <authorList>
            <person name="Hosoyama A."/>
            <person name="Uohara A."/>
            <person name="Ohji S."/>
            <person name="Ichikawa N."/>
        </authorList>
    </citation>
    <scope>NUCLEOTIDE SEQUENCE [LARGE SCALE GENOMIC DNA]</scope>
    <source>
        <strain evidence="1 2">NBRC 3990</strain>
    </source>
</reference>
<dbReference type="GO" id="GO:0030246">
    <property type="term" value="F:carbohydrate binding"/>
    <property type="evidence" value="ECO:0007669"/>
    <property type="project" value="InterPro"/>
</dbReference>
<dbReference type="STRING" id="586239.AD943_05250"/>
<dbReference type="GO" id="GO:0016853">
    <property type="term" value="F:isomerase activity"/>
    <property type="evidence" value="ECO:0007669"/>
    <property type="project" value="InterPro"/>
</dbReference>
<accession>A0A4Y3M3F7</accession>
<dbReference type="EMBL" id="BJLY01000001">
    <property type="protein sequence ID" value="GEB02897.1"/>
    <property type="molecule type" value="Genomic_DNA"/>
</dbReference>
<sequence length="294" mass="33087">MTDHMTDDRHDFGTGLLKASVKSHGAELVALSRGNDVLLWEGGPAWPKHSPILFPIVGTLPDDASTLDDKPVHLGRHGFARNRSFRWIAQDVDSCTLELVDDAETRAAFPAAFRLRVVYLIENETLRVSYHLHNPSDTATLHASLGAHPAFRWPLKDGVAKDSYRLLFEYDEPLPIRRIDADGMLLHEKFRTPVRENILELRDALFEKDAIIMDRPESRSLDMTGPDGHGIRVAWGGFRELGLWAKPGAEFLCIEPWYGYTTPAGFTGDFSHKPGLLHLKPGEKWTAFWSVKTI</sequence>